<dbReference type="PIRSF" id="PIRSF002869">
    <property type="entry name" value="MviN"/>
    <property type="match status" value="1"/>
</dbReference>
<feature type="transmembrane region" description="Helical" evidence="10">
    <location>
        <begin position="222"/>
        <end position="242"/>
    </location>
</feature>
<keyword evidence="3 10" id="KW-0812">Transmembrane</keyword>
<keyword evidence="6 10" id="KW-1133">Transmembrane helix</keyword>
<feature type="transmembrane region" description="Helical" evidence="10">
    <location>
        <begin position="383"/>
        <end position="401"/>
    </location>
</feature>
<dbReference type="EMBL" id="JAXIVS010000015">
    <property type="protein sequence ID" value="MDY7231574.1"/>
    <property type="molecule type" value="Genomic_DNA"/>
</dbReference>
<evidence type="ECO:0000256" key="5">
    <source>
        <dbReference type="ARBA" id="ARBA00022984"/>
    </source>
</evidence>
<sequence length="537" mass="56705">MLVAAGILASRLMGLVRERVFAHYLGNAEAAAVFKAALRIPNFLQNLFGEGVLSGSFIPVYAQLLGQKEHEESDRLAGAIFGLLALATSVMVAVGMVATPLFVDAIAPGFEGESRALAVRLVRIVFPGTGLLVLSAWCLGILNSHRRFLLSYLAPVVWNLVLIAALVVAGGRGDEAYLVEVLSYAVVLAGFCQFAVQVPSVMRLLGRFRPSLSVASASVRRVLRSFVTVVIGRGVVQISAYVDTAIASLLSERALSSLFYAQTIYLIPVSLFGMAVSAAELPEMARASGGATEEVNAKLRERIEAGARRVAFFVVPSAAAFLLIGDVVAATLLQTGKFTAADSRYVWYLLMGSSVGLVSSTVGRLYASAFYALKDPGTPLRMAIVRVSLGAAMAWGLGLYLPEVLGLPRHLGAVFITVASGLVAWLESWLLRRQLSRRVGAAVGAPPGLIPKLWACAAVAGAVALGVKLALARALGPMVGVAQEWGGGLLAPPALHPVFTCLAVVLPFGAVYFALTGALGVPQAQAVFRRVRRLIRR</sequence>
<evidence type="ECO:0000256" key="9">
    <source>
        <dbReference type="ARBA" id="ARBA00061532"/>
    </source>
</evidence>
<keyword evidence="10 11" id="KW-0961">Cell wall biogenesis/degradation</keyword>
<feature type="transmembrane region" description="Helical" evidence="10">
    <location>
        <begin position="345"/>
        <end position="371"/>
    </location>
</feature>
<evidence type="ECO:0000256" key="6">
    <source>
        <dbReference type="ARBA" id="ARBA00022989"/>
    </source>
</evidence>
<name>A0ABU5HDN3_9BACT</name>
<keyword evidence="10 11" id="KW-0813">Transport</keyword>
<feature type="transmembrane region" description="Helical" evidence="10">
    <location>
        <begin position="181"/>
        <end position="201"/>
    </location>
</feature>
<dbReference type="Proteomes" id="UP001291309">
    <property type="component" value="Unassembled WGS sequence"/>
</dbReference>
<feature type="transmembrane region" description="Helical" evidence="10">
    <location>
        <begin position="254"/>
        <end position="276"/>
    </location>
</feature>
<evidence type="ECO:0000313" key="13">
    <source>
        <dbReference type="Proteomes" id="UP001291309"/>
    </source>
</evidence>
<reference evidence="12 13" key="1">
    <citation type="submission" date="2023-12" db="EMBL/GenBank/DDBJ databases">
        <title>the genome sequence of Hyalangium sp. s54d21.</title>
        <authorList>
            <person name="Zhang X."/>
        </authorList>
    </citation>
    <scope>NUCLEOTIDE SEQUENCE [LARGE SCALE GENOMIC DNA]</scope>
    <source>
        <strain evidence="13">s54d21</strain>
    </source>
</reference>
<evidence type="ECO:0000256" key="10">
    <source>
        <dbReference type="HAMAP-Rule" id="MF_02078"/>
    </source>
</evidence>
<evidence type="ECO:0000256" key="3">
    <source>
        <dbReference type="ARBA" id="ARBA00022692"/>
    </source>
</evidence>
<feature type="transmembrane region" description="Helical" evidence="10">
    <location>
        <begin position="76"/>
        <end position="101"/>
    </location>
</feature>
<dbReference type="HAMAP" id="MF_02078">
    <property type="entry name" value="MurJ_MviN"/>
    <property type="match status" value="1"/>
</dbReference>
<dbReference type="PANTHER" id="PTHR47019:SF1">
    <property type="entry name" value="LIPID II FLIPPASE MURJ"/>
    <property type="match status" value="1"/>
</dbReference>
<comment type="function">
    <text evidence="8 10 11">Involved in peptidoglycan biosynthesis. Transports lipid-linked peptidoglycan precursors from the inner to the outer leaflet of the cytoplasmic membrane.</text>
</comment>
<feature type="transmembrane region" description="Helical" evidence="10">
    <location>
        <begin position="495"/>
        <end position="528"/>
    </location>
</feature>
<dbReference type="CDD" id="cd13123">
    <property type="entry name" value="MATE_MurJ_like"/>
    <property type="match status" value="1"/>
</dbReference>
<evidence type="ECO:0000313" key="12">
    <source>
        <dbReference type="EMBL" id="MDY7231574.1"/>
    </source>
</evidence>
<dbReference type="Pfam" id="PF03023">
    <property type="entry name" value="MurJ"/>
    <property type="match status" value="1"/>
</dbReference>
<dbReference type="InterPro" id="IPR051050">
    <property type="entry name" value="Lipid_II_flippase_MurJ/MviN"/>
</dbReference>
<accession>A0ABU5HDN3</accession>
<keyword evidence="4 10" id="KW-0133">Cell shape</keyword>
<evidence type="ECO:0000256" key="11">
    <source>
        <dbReference type="PIRNR" id="PIRNR002869"/>
    </source>
</evidence>
<gene>
    <name evidence="10 12" type="primary">murJ</name>
    <name evidence="12" type="ORF">SYV04_34620</name>
</gene>
<dbReference type="NCBIfam" id="TIGR01695">
    <property type="entry name" value="murJ_mviN"/>
    <property type="match status" value="1"/>
</dbReference>
<evidence type="ECO:0000256" key="1">
    <source>
        <dbReference type="ARBA" id="ARBA00004651"/>
    </source>
</evidence>
<comment type="subcellular location">
    <subcellularLocation>
        <location evidence="1 10">Cell membrane</location>
        <topology evidence="1 10">Multi-pass membrane protein</topology>
    </subcellularLocation>
</comment>
<feature type="transmembrane region" description="Helical" evidence="10">
    <location>
        <begin position="121"/>
        <end position="142"/>
    </location>
</feature>
<protein>
    <recommendedName>
        <fullName evidence="10">Probable lipid II flippase MurJ</fullName>
    </recommendedName>
</protein>
<comment type="similarity">
    <text evidence="9 10 11">Belongs to the MurJ/MviN family.</text>
</comment>
<keyword evidence="5 10" id="KW-0573">Peptidoglycan synthesis</keyword>
<proteinExistence type="inferred from homology"/>
<comment type="pathway">
    <text evidence="10">Cell wall biogenesis; peptidoglycan biosynthesis.</text>
</comment>
<keyword evidence="2 10" id="KW-1003">Cell membrane</keyword>
<keyword evidence="7 10" id="KW-0472">Membrane</keyword>
<organism evidence="12 13">
    <name type="scientific">Hyalangium rubrum</name>
    <dbReference type="NCBI Taxonomy" id="3103134"/>
    <lineage>
        <taxon>Bacteria</taxon>
        <taxon>Pseudomonadati</taxon>
        <taxon>Myxococcota</taxon>
        <taxon>Myxococcia</taxon>
        <taxon>Myxococcales</taxon>
        <taxon>Cystobacterineae</taxon>
        <taxon>Archangiaceae</taxon>
        <taxon>Hyalangium</taxon>
    </lineage>
</organism>
<dbReference type="InterPro" id="IPR004268">
    <property type="entry name" value="MurJ"/>
</dbReference>
<feature type="transmembrane region" description="Helical" evidence="10">
    <location>
        <begin position="149"/>
        <end position="169"/>
    </location>
</feature>
<evidence type="ECO:0000256" key="7">
    <source>
        <dbReference type="ARBA" id="ARBA00023136"/>
    </source>
</evidence>
<feature type="transmembrane region" description="Helical" evidence="10">
    <location>
        <begin position="413"/>
        <end position="432"/>
    </location>
</feature>
<comment type="caution">
    <text evidence="12">The sequence shown here is derived from an EMBL/GenBank/DDBJ whole genome shotgun (WGS) entry which is preliminary data.</text>
</comment>
<feature type="transmembrane region" description="Helical" evidence="10">
    <location>
        <begin position="310"/>
        <end position="333"/>
    </location>
</feature>
<feature type="transmembrane region" description="Helical" evidence="10">
    <location>
        <begin position="453"/>
        <end position="475"/>
    </location>
</feature>
<evidence type="ECO:0000256" key="4">
    <source>
        <dbReference type="ARBA" id="ARBA00022960"/>
    </source>
</evidence>
<dbReference type="PRINTS" id="PR01806">
    <property type="entry name" value="VIRFACTRMVIN"/>
</dbReference>
<evidence type="ECO:0000256" key="2">
    <source>
        <dbReference type="ARBA" id="ARBA00022475"/>
    </source>
</evidence>
<dbReference type="PANTHER" id="PTHR47019">
    <property type="entry name" value="LIPID II FLIPPASE MURJ"/>
    <property type="match status" value="1"/>
</dbReference>
<evidence type="ECO:0000256" key="8">
    <source>
        <dbReference type="ARBA" id="ARBA00060041"/>
    </source>
</evidence>
<keyword evidence="13" id="KW-1185">Reference proteome</keyword>